<gene>
    <name evidence="3" type="primary">yjcC</name>
    <name evidence="3" type="ORF">OCH7691_02119</name>
</gene>
<evidence type="ECO:0000313" key="3">
    <source>
        <dbReference type="EMBL" id="SLN48807.1"/>
    </source>
</evidence>
<dbReference type="Gene3D" id="3.30.70.270">
    <property type="match status" value="1"/>
</dbReference>
<dbReference type="SUPFAM" id="SSF55073">
    <property type="entry name" value="Nucleotide cyclase"/>
    <property type="match status" value="1"/>
</dbReference>
<dbReference type="PROSITE" id="PS50112">
    <property type="entry name" value="PAS"/>
    <property type="match status" value="1"/>
</dbReference>
<dbReference type="SMART" id="SM00091">
    <property type="entry name" value="PAS"/>
    <property type="match status" value="1"/>
</dbReference>
<dbReference type="Pfam" id="PF00563">
    <property type="entry name" value="EAL"/>
    <property type="match status" value="1"/>
</dbReference>
<dbReference type="InterPro" id="IPR050706">
    <property type="entry name" value="Cyclic-di-GMP_PDE-like"/>
</dbReference>
<dbReference type="Gene3D" id="3.30.450.20">
    <property type="entry name" value="PAS domain"/>
    <property type="match status" value="1"/>
</dbReference>
<dbReference type="PROSITE" id="PS50883">
    <property type="entry name" value="EAL"/>
    <property type="match status" value="1"/>
</dbReference>
<dbReference type="SUPFAM" id="SSF141868">
    <property type="entry name" value="EAL domain-like"/>
    <property type="match status" value="1"/>
</dbReference>
<dbReference type="PANTHER" id="PTHR33121:SF70">
    <property type="entry name" value="SIGNALING PROTEIN YKOW"/>
    <property type="match status" value="1"/>
</dbReference>
<protein>
    <submittedName>
        <fullName evidence="3">Putative membrane protein YjcC</fullName>
    </submittedName>
</protein>
<proteinExistence type="predicted"/>
<dbReference type="InterPro" id="IPR029787">
    <property type="entry name" value="Nucleotide_cyclase"/>
</dbReference>
<dbReference type="GO" id="GO:0071111">
    <property type="term" value="F:cyclic-guanylate-specific phosphodiesterase activity"/>
    <property type="evidence" value="ECO:0007669"/>
    <property type="project" value="InterPro"/>
</dbReference>
<feature type="domain" description="EAL" evidence="2">
    <location>
        <begin position="293"/>
        <end position="541"/>
    </location>
</feature>
<organism evidence="3 4">
    <name type="scientific">Oceanibacterium hippocampi</name>
    <dbReference type="NCBI Taxonomy" id="745714"/>
    <lineage>
        <taxon>Bacteria</taxon>
        <taxon>Pseudomonadati</taxon>
        <taxon>Pseudomonadota</taxon>
        <taxon>Alphaproteobacteria</taxon>
        <taxon>Sneathiellales</taxon>
        <taxon>Sneathiellaceae</taxon>
        <taxon>Oceanibacterium</taxon>
    </lineage>
</organism>
<dbReference type="SMART" id="SM00052">
    <property type="entry name" value="EAL"/>
    <property type="match status" value="1"/>
</dbReference>
<evidence type="ECO:0000313" key="4">
    <source>
        <dbReference type="Proteomes" id="UP000193200"/>
    </source>
</evidence>
<reference evidence="3 4" key="1">
    <citation type="submission" date="2017-03" db="EMBL/GenBank/DDBJ databases">
        <authorList>
            <person name="Afonso C.L."/>
            <person name="Miller P.J."/>
            <person name="Scott M.A."/>
            <person name="Spackman E."/>
            <person name="Goraichik I."/>
            <person name="Dimitrov K.M."/>
            <person name="Suarez D.L."/>
            <person name="Swayne D.E."/>
        </authorList>
    </citation>
    <scope>NUCLEOTIDE SEQUENCE [LARGE SCALE GENOMIC DNA]</scope>
    <source>
        <strain evidence="3 4">CECT 7691</strain>
    </source>
</reference>
<evidence type="ECO:0000259" key="2">
    <source>
        <dbReference type="PROSITE" id="PS50883"/>
    </source>
</evidence>
<accession>A0A1Y5SUG7</accession>
<evidence type="ECO:0000259" key="1">
    <source>
        <dbReference type="PROSITE" id="PS50112"/>
    </source>
</evidence>
<dbReference type="RefSeq" id="WP_085883318.1">
    <property type="nucleotide sequence ID" value="NZ_FWFR01000001.1"/>
</dbReference>
<feature type="domain" description="PAS" evidence="1">
    <location>
        <begin position="9"/>
        <end position="79"/>
    </location>
</feature>
<dbReference type="Proteomes" id="UP000193200">
    <property type="component" value="Unassembled WGS sequence"/>
</dbReference>
<dbReference type="CDD" id="cd01948">
    <property type="entry name" value="EAL"/>
    <property type="match status" value="1"/>
</dbReference>
<dbReference type="InterPro" id="IPR000014">
    <property type="entry name" value="PAS"/>
</dbReference>
<dbReference type="AlphaFoldDB" id="A0A1Y5SUG7"/>
<sequence>MDDLRIRRDRDRFVAFSFAAADVLFELDEAGAIVFASGATKGLFGTDTEAITRIAFLDLLHPADRRTVDFAIRSLQPGHRLEPMRVRPNGSEVAVLLGGCRLGEPDNHCFVTFSANNSSIDDVDPSQVDAETGLLNRDSFLRRAQEQRRVAAKSKRSSAINLLDITGLDSLGAEKSEEETAKFLSDLGSLMRANAIGGALAGRLGDSKFAVLSGENAVAGDIERGFNELVAESGGGGALSLSSAQVSLDGKGLSDDQSARALIFTINSFARSAPGEFSISDLDGAWKNEALANLRRGAELKKMFDSGAFNIVFQPIVDLKSRVPHHFEVLTRFEGDSSPYQDIVFAEDIGLILELDLAVCRKAIDYLKGCDTAVAPNLAINLSARSLSSDGFVDKLLGELEQFGEDHKSISFEVTESTEIDNLDRMNQILGRLRGLGYQVGLDDFGAGAASLSYIQALEIDIVKLDGKYIRKMIDSPRDRAILRSMAVLCEELGVKTVAEMVETEEQAVSLADIGITYGQGWLFGKPIPTVPAPPVSSASARVDRAWRRRSIA</sequence>
<dbReference type="PANTHER" id="PTHR33121">
    <property type="entry name" value="CYCLIC DI-GMP PHOSPHODIESTERASE PDEF"/>
    <property type="match status" value="1"/>
</dbReference>
<dbReference type="InterPro" id="IPR035965">
    <property type="entry name" value="PAS-like_dom_sf"/>
</dbReference>
<dbReference type="Gene3D" id="3.20.20.450">
    <property type="entry name" value="EAL domain"/>
    <property type="match status" value="1"/>
</dbReference>
<dbReference type="InterPro" id="IPR043128">
    <property type="entry name" value="Rev_trsase/Diguanyl_cyclase"/>
</dbReference>
<dbReference type="InParanoid" id="A0A1Y5SUG7"/>
<dbReference type="CDD" id="cd00130">
    <property type="entry name" value="PAS"/>
    <property type="match status" value="1"/>
</dbReference>
<name>A0A1Y5SUG7_9PROT</name>
<keyword evidence="4" id="KW-1185">Reference proteome</keyword>
<dbReference type="EMBL" id="FWFR01000001">
    <property type="protein sequence ID" value="SLN48807.1"/>
    <property type="molecule type" value="Genomic_DNA"/>
</dbReference>
<dbReference type="OrthoDB" id="7251575at2"/>
<dbReference type="InterPro" id="IPR035919">
    <property type="entry name" value="EAL_sf"/>
</dbReference>
<dbReference type="SUPFAM" id="SSF55785">
    <property type="entry name" value="PYP-like sensor domain (PAS domain)"/>
    <property type="match status" value="1"/>
</dbReference>
<dbReference type="InterPro" id="IPR001633">
    <property type="entry name" value="EAL_dom"/>
</dbReference>